<dbReference type="InterPro" id="IPR036412">
    <property type="entry name" value="HAD-like_sf"/>
</dbReference>
<dbReference type="NCBIfam" id="TIGR00099">
    <property type="entry name" value="Cof-subfamily"/>
    <property type="match status" value="1"/>
</dbReference>
<dbReference type="Proteomes" id="UP000789719">
    <property type="component" value="Unassembled WGS sequence"/>
</dbReference>
<keyword evidence="1" id="KW-0378">Hydrolase</keyword>
<accession>A0ABM8ZBH7</accession>
<dbReference type="PANTHER" id="PTHR10000">
    <property type="entry name" value="PHOSPHOSERINE PHOSPHATASE"/>
    <property type="match status" value="1"/>
</dbReference>
<dbReference type="RefSeq" id="WP_230098801.1">
    <property type="nucleotide sequence ID" value="NZ_CAKKNT010000014.1"/>
</dbReference>
<protein>
    <submittedName>
        <fullName evidence="1">5-amino-6-(5-phospho-D-ribitylamino)uracil phosphatase YitU</fullName>
        <ecNumber evidence="1">3.1.3.104</ecNumber>
    </submittedName>
</protein>
<dbReference type="PANTHER" id="PTHR10000:SF8">
    <property type="entry name" value="HAD SUPERFAMILY HYDROLASE-LIKE, TYPE 3"/>
    <property type="match status" value="1"/>
</dbReference>
<dbReference type="GO" id="GO:0043726">
    <property type="term" value="F:5-amino-6-(5-phosphoribitylamino)uracil phosphatase activity"/>
    <property type="evidence" value="ECO:0007669"/>
    <property type="project" value="UniProtKB-EC"/>
</dbReference>
<comment type="caution">
    <text evidence="1">The sequence shown here is derived from an EMBL/GenBank/DDBJ whole genome shotgun (WGS) entry which is preliminary data.</text>
</comment>
<name>A0ABM8ZBH7_9LACO</name>
<dbReference type="EC" id="3.1.3.104" evidence="1"/>
<keyword evidence="2" id="KW-1185">Reference proteome</keyword>
<proteinExistence type="predicted"/>
<dbReference type="SFLD" id="SFLDS00003">
    <property type="entry name" value="Haloacid_Dehalogenase"/>
    <property type="match status" value="1"/>
</dbReference>
<dbReference type="InterPro" id="IPR006379">
    <property type="entry name" value="HAD-SF_hydro_IIB"/>
</dbReference>
<dbReference type="SFLD" id="SFLDG01140">
    <property type="entry name" value="C2.B:_Phosphomannomutase_and_P"/>
    <property type="match status" value="1"/>
</dbReference>
<dbReference type="CDD" id="cd07516">
    <property type="entry name" value="HAD_Pase"/>
    <property type="match status" value="1"/>
</dbReference>
<organism evidence="1 2">
    <name type="scientific">Periweissella ghanensis</name>
    <dbReference type="NCBI Taxonomy" id="467997"/>
    <lineage>
        <taxon>Bacteria</taxon>
        <taxon>Bacillati</taxon>
        <taxon>Bacillota</taxon>
        <taxon>Bacilli</taxon>
        <taxon>Lactobacillales</taxon>
        <taxon>Lactobacillaceae</taxon>
        <taxon>Periweissella</taxon>
    </lineage>
</organism>
<evidence type="ECO:0000313" key="2">
    <source>
        <dbReference type="Proteomes" id="UP000789719"/>
    </source>
</evidence>
<dbReference type="Gene3D" id="3.40.50.1000">
    <property type="entry name" value="HAD superfamily/HAD-like"/>
    <property type="match status" value="1"/>
</dbReference>
<dbReference type="InterPro" id="IPR000150">
    <property type="entry name" value="Cof"/>
</dbReference>
<dbReference type="NCBIfam" id="TIGR01484">
    <property type="entry name" value="HAD-SF-IIB"/>
    <property type="match status" value="1"/>
</dbReference>
<dbReference type="Gene3D" id="3.30.1240.10">
    <property type="match status" value="1"/>
</dbReference>
<sequence>MKRHLIFIDIDGTLIHDDQTVSARTKDVLEKLQAQGHIVYIATGRMRVHAELVRDMINREVNLINSNGAMYDLGPNQGIEYLGVEAVQQVINIVNENGVSVRLFTPDHVYHNVTEKCQLSVMSFAAKIMKRGAISYFKEFGEIDAKAVTNGIVAGGDPEMIELTRKILGALDTLDISSSAPENIELLPKGVNKATAVKHVQTYYQIGRENTLVFGNGENDISMLEAGDVSVAMQNSTPDVFEHAKYVTGTNEEDGVAEFLEKYFEL</sequence>
<dbReference type="EMBL" id="CAKKNT010000014">
    <property type="protein sequence ID" value="CAH0418719.1"/>
    <property type="molecule type" value="Genomic_DNA"/>
</dbReference>
<dbReference type="SUPFAM" id="SSF56784">
    <property type="entry name" value="HAD-like"/>
    <property type="match status" value="1"/>
</dbReference>
<dbReference type="Pfam" id="PF08282">
    <property type="entry name" value="Hydrolase_3"/>
    <property type="match status" value="1"/>
</dbReference>
<dbReference type="InterPro" id="IPR023214">
    <property type="entry name" value="HAD_sf"/>
</dbReference>
<reference evidence="1 2" key="1">
    <citation type="submission" date="2021-11" db="EMBL/GenBank/DDBJ databases">
        <authorList>
            <person name="Depoorter E."/>
        </authorList>
    </citation>
    <scope>NUCLEOTIDE SEQUENCE [LARGE SCALE GENOMIC DNA]</scope>
    <source>
        <strain evidence="1 2">LMG 24286</strain>
    </source>
</reference>
<evidence type="ECO:0000313" key="1">
    <source>
        <dbReference type="EMBL" id="CAH0418719.1"/>
    </source>
</evidence>
<gene>
    <name evidence="1" type="primary">yitU</name>
    <name evidence="1" type="ORF">WGH24286_01150</name>
</gene>